<dbReference type="PANTHER" id="PTHR31018">
    <property type="entry name" value="SPORULATION-SPECIFIC PROTEIN-RELATED"/>
    <property type="match status" value="1"/>
</dbReference>
<comment type="subcellular location">
    <subcellularLocation>
        <location evidence="2">Cell membrane</location>
        <topology evidence="2">Lipid-anchor</topology>
        <topology evidence="2">GPI-anchor</topology>
    </subcellularLocation>
    <subcellularLocation>
        <location evidence="1">Secreted</location>
        <location evidence="1">Cell wall</location>
    </subcellularLocation>
</comment>
<evidence type="ECO:0000313" key="10">
    <source>
        <dbReference type="Proteomes" id="UP000268321"/>
    </source>
</evidence>
<evidence type="ECO:0000256" key="7">
    <source>
        <dbReference type="ARBA" id="ARBA00023180"/>
    </source>
</evidence>
<evidence type="ECO:0000256" key="5">
    <source>
        <dbReference type="ARBA" id="ARBA00022525"/>
    </source>
</evidence>
<dbReference type="InterPro" id="IPR051648">
    <property type="entry name" value="CWI-Assembly_Regulator"/>
</dbReference>
<evidence type="ECO:0000256" key="6">
    <source>
        <dbReference type="ARBA" id="ARBA00022729"/>
    </source>
</evidence>
<dbReference type="SUPFAM" id="SSF52058">
    <property type="entry name" value="L domain-like"/>
    <property type="match status" value="1"/>
</dbReference>
<dbReference type="Proteomes" id="UP000268321">
    <property type="component" value="Unassembled WGS sequence"/>
</dbReference>
<dbReference type="Gene3D" id="3.80.20.20">
    <property type="entry name" value="Receptor L-domain"/>
    <property type="match status" value="1"/>
</dbReference>
<feature type="chain" id="PRO_5020245769" evidence="8">
    <location>
        <begin position="19"/>
        <end position="418"/>
    </location>
</feature>
<dbReference type="GO" id="GO:0031505">
    <property type="term" value="P:fungal-type cell wall organization"/>
    <property type="evidence" value="ECO:0007669"/>
    <property type="project" value="TreeGrafter"/>
</dbReference>
<keyword evidence="10" id="KW-1185">Reference proteome</keyword>
<keyword evidence="7" id="KW-0325">Glycoprotein</keyword>
<dbReference type="AlphaFoldDB" id="A0A4P9ZDE3"/>
<evidence type="ECO:0000256" key="4">
    <source>
        <dbReference type="ARBA" id="ARBA00022512"/>
    </source>
</evidence>
<evidence type="ECO:0000313" key="9">
    <source>
        <dbReference type="EMBL" id="RKP30392.1"/>
    </source>
</evidence>
<dbReference type="PANTHER" id="PTHR31018:SF3">
    <property type="entry name" value="RECEPTOR PROTEIN-TYROSINE KINASE"/>
    <property type="match status" value="1"/>
</dbReference>
<evidence type="ECO:0000256" key="3">
    <source>
        <dbReference type="ARBA" id="ARBA00005798"/>
    </source>
</evidence>
<dbReference type="EMBL" id="ML004460">
    <property type="protein sequence ID" value="RKP30392.1"/>
    <property type="molecule type" value="Genomic_DNA"/>
</dbReference>
<name>A0A4P9ZDE3_9ASCO</name>
<keyword evidence="5" id="KW-0964">Secreted</keyword>
<evidence type="ECO:0000256" key="1">
    <source>
        <dbReference type="ARBA" id="ARBA00004191"/>
    </source>
</evidence>
<keyword evidence="6 8" id="KW-0732">Signal</keyword>
<feature type="signal peptide" evidence="8">
    <location>
        <begin position="1"/>
        <end position="18"/>
    </location>
</feature>
<evidence type="ECO:0000256" key="8">
    <source>
        <dbReference type="SAM" id="SignalP"/>
    </source>
</evidence>
<reference evidence="10" key="1">
    <citation type="journal article" date="2018" name="Nat. Microbiol.">
        <title>Leveraging single-cell genomics to expand the fungal tree of life.</title>
        <authorList>
            <person name="Ahrendt S.R."/>
            <person name="Quandt C.A."/>
            <person name="Ciobanu D."/>
            <person name="Clum A."/>
            <person name="Salamov A."/>
            <person name="Andreopoulos B."/>
            <person name="Cheng J.F."/>
            <person name="Woyke T."/>
            <person name="Pelin A."/>
            <person name="Henrissat B."/>
            <person name="Reynolds N.K."/>
            <person name="Benny G.L."/>
            <person name="Smith M.E."/>
            <person name="James T.Y."/>
            <person name="Grigoriev I.V."/>
        </authorList>
    </citation>
    <scope>NUCLEOTIDE SEQUENCE [LARGE SCALE GENOMIC DNA]</scope>
    <source>
        <strain evidence="10">Baker2002</strain>
    </source>
</reference>
<accession>A0A4P9ZDE3</accession>
<dbReference type="GO" id="GO:0009986">
    <property type="term" value="C:cell surface"/>
    <property type="evidence" value="ECO:0007669"/>
    <property type="project" value="TreeGrafter"/>
</dbReference>
<protein>
    <submittedName>
        <fullName evidence="9">3-prime end of extracellular mutant protein</fullName>
    </submittedName>
</protein>
<organism evidence="9 10">
    <name type="scientific">Metschnikowia bicuspidata</name>
    <dbReference type="NCBI Taxonomy" id="27322"/>
    <lineage>
        <taxon>Eukaryota</taxon>
        <taxon>Fungi</taxon>
        <taxon>Dikarya</taxon>
        <taxon>Ascomycota</taxon>
        <taxon>Saccharomycotina</taxon>
        <taxon>Pichiomycetes</taxon>
        <taxon>Metschnikowiaceae</taxon>
        <taxon>Metschnikowia</taxon>
    </lineage>
</organism>
<proteinExistence type="inferred from homology"/>
<keyword evidence="4" id="KW-0134">Cell wall</keyword>
<evidence type="ECO:0000256" key="2">
    <source>
        <dbReference type="ARBA" id="ARBA00004609"/>
    </source>
</evidence>
<dbReference type="InterPro" id="IPR036941">
    <property type="entry name" value="Rcpt_L-dom_sf"/>
</dbReference>
<sequence>MQWKYFTVVAATFGAAAAAAVDNATLITATPTVALSCSFSSFTATAPSQLKTIAACPTAVGDITISGDGFGNIDITGTKRIYGKLTVNGTQKATMFNAPTLELVSDELRISFATILATVNLALLTTVHSLYYNALPALQQAGLSTGLTSAESITFANTGLNSLDGVNVQTLKTFDVNNNQDIQFINSTLQSVTDSLSINYNSAKVVVDLDSLTSVKDLSFQSVGFFSAQKLTSINGSLTIDSNSFRKFKFQELTRIGDSLWIGKNDNLYEFDLEKLSYIGGALNIIDNHSFRDFSFFPKLATVGGSVNIVGAFDKGTLPSLEKVAGGFNMTSTGELSCASFVNLNNKGGVKGNEFYCQGASYTISSSSSKPGNNANGQSIDTSAASASSIRRTGAAARQTVSKFTFAAFFASVGAILY</sequence>
<gene>
    <name evidence="9" type="ORF">METBISCDRAFT_30992</name>
</gene>
<dbReference type="GO" id="GO:0009277">
    <property type="term" value="C:fungal-type cell wall"/>
    <property type="evidence" value="ECO:0007669"/>
    <property type="project" value="TreeGrafter"/>
</dbReference>
<dbReference type="OrthoDB" id="536881at2759"/>
<comment type="similarity">
    <text evidence="3">Belongs to the SPS2 family.</text>
</comment>
<dbReference type="GO" id="GO:0005886">
    <property type="term" value="C:plasma membrane"/>
    <property type="evidence" value="ECO:0007669"/>
    <property type="project" value="UniProtKB-SubCell"/>
</dbReference>